<dbReference type="InterPro" id="IPR000089">
    <property type="entry name" value="Biotin_lipoyl"/>
</dbReference>
<dbReference type="GO" id="GO:0004736">
    <property type="term" value="F:pyruvate carboxylase activity"/>
    <property type="evidence" value="ECO:0007669"/>
    <property type="project" value="UniProtKB-EC"/>
</dbReference>
<comment type="catalytic activity">
    <reaction evidence="8">
        <text>hydrogencarbonate + pyruvate + ATP = oxaloacetate + ADP + phosphate + H(+)</text>
        <dbReference type="Rhea" id="RHEA:20844"/>
        <dbReference type="ChEBI" id="CHEBI:15361"/>
        <dbReference type="ChEBI" id="CHEBI:15378"/>
        <dbReference type="ChEBI" id="CHEBI:16452"/>
        <dbReference type="ChEBI" id="CHEBI:17544"/>
        <dbReference type="ChEBI" id="CHEBI:30616"/>
        <dbReference type="ChEBI" id="CHEBI:43474"/>
        <dbReference type="ChEBI" id="CHEBI:456216"/>
        <dbReference type="EC" id="6.4.1.1"/>
    </reaction>
</comment>
<dbReference type="EC" id="6.4.1.1" evidence="2 8"/>
<dbReference type="CDD" id="cd06850">
    <property type="entry name" value="biotinyl_domain"/>
    <property type="match status" value="1"/>
</dbReference>
<dbReference type="PROSITE" id="PS50975">
    <property type="entry name" value="ATP_GRASP"/>
    <property type="match status" value="1"/>
</dbReference>
<feature type="domain" description="Pyruvate carboxyltransferase" evidence="16">
    <location>
        <begin position="536"/>
        <end position="804"/>
    </location>
</feature>
<feature type="binding site" evidence="11">
    <location>
        <position position="745"/>
    </location>
    <ligand>
        <name>Mn(2+)</name>
        <dbReference type="ChEBI" id="CHEBI:29035"/>
    </ligand>
</feature>
<evidence type="ECO:0000256" key="1">
    <source>
        <dbReference type="ARBA" id="ARBA00001953"/>
    </source>
</evidence>
<organism evidence="17 18">
    <name type="scientific">Geobacter pickeringii</name>
    <dbReference type="NCBI Taxonomy" id="345632"/>
    <lineage>
        <taxon>Bacteria</taxon>
        <taxon>Pseudomonadati</taxon>
        <taxon>Thermodesulfobacteriota</taxon>
        <taxon>Desulfuromonadia</taxon>
        <taxon>Geobacterales</taxon>
        <taxon>Geobacteraceae</taxon>
        <taxon>Geobacter</taxon>
    </lineage>
</organism>
<dbReference type="InterPro" id="IPR005479">
    <property type="entry name" value="CPAse_ATP-bd"/>
</dbReference>
<dbReference type="PANTHER" id="PTHR43778:SF2">
    <property type="entry name" value="PYRUVATE CARBOXYLASE, MITOCHONDRIAL"/>
    <property type="match status" value="1"/>
</dbReference>
<dbReference type="Proteomes" id="UP000057609">
    <property type="component" value="Chromosome"/>
</dbReference>
<dbReference type="NCBIfam" id="TIGR01235">
    <property type="entry name" value="pyruv_carbox"/>
    <property type="match status" value="1"/>
</dbReference>
<evidence type="ECO:0000256" key="9">
    <source>
        <dbReference type="PIRSR" id="PIRSR001594-1"/>
    </source>
</evidence>
<dbReference type="InterPro" id="IPR011053">
    <property type="entry name" value="Single_hybrid_motif"/>
</dbReference>
<keyword evidence="3 8" id="KW-0436">Ligase</keyword>
<dbReference type="InterPro" id="IPR016185">
    <property type="entry name" value="PreATP-grasp_dom_sf"/>
</dbReference>
<evidence type="ECO:0000256" key="7">
    <source>
        <dbReference type="ARBA" id="ARBA00023267"/>
    </source>
</evidence>
<keyword evidence="6 8" id="KW-0067">ATP-binding</keyword>
<dbReference type="HOGENOM" id="CLU_000395_0_1_7"/>
<feature type="active site" evidence="9">
    <location>
        <position position="297"/>
    </location>
</feature>
<feature type="domain" description="ATP-grasp" evidence="14">
    <location>
        <begin position="125"/>
        <end position="322"/>
    </location>
</feature>
<feature type="binding site" description="via carbamate group" evidence="11">
    <location>
        <position position="714"/>
    </location>
    <ligand>
        <name>Mn(2+)</name>
        <dbReference type="ChEBI" id="CHEBI:29035"/>
    </ligand>
</feature>
<dbReference type="Pfam" id="PF00682">
    <property type="entry name" value="HMGL-like"/>
    <property type="match status" value="1"/>
</dbReference>
<evidence type="ECO:0000256" key="11">
    <source>
        <dbReference type="PIRSR" id="PIRSR001594-3"/>
    </source>
</evidence>
<feature type="binding site" evidence="11">
    <location>
        <position position="545"/>
    </location>
    <ligand>
        <name>Mn(2+)</name>
        <dbReference type="ChEBI" id="CHEBI:29035"/>
    </ligand>
</feature>
<dbReference type="InterPro" id="IPR005930">
    <property type="entry name" value="Pyruv_COase"/>
</dbReference>
<dbReference type="Pfam" id="PF02785">
    <property type="entry name" value="Biotin_carb_C"/>
    <property type="match status" value="1"/>
</dbReference>
<name>A0A0B5BB11_9BACT</name>
<dbReference type="OrthoDB" id="9769961at2"/>
<dbReference type="FunFam" id="3.10.600.10:FF:000004">
    <property type="entry name" value="Pyruvate carboxylase"/>
    <property type="match status" value="1"/>
</dbReference>
<dbReference type="Pfam" id="PF02436">
    <property type="entry name" value="PYC_OADA"/>
    <property type="match status" value="1"/>
</dbReference>
<feature type="domain" description="Biotin carboxylation" evidence="15">
    <location>
        <begin position="5"/>
        <end position="458"/>
    </location>
</feature>
<keyword evidence="18" id="KW-1185">Reference proteome</keyword>
<dbReference type="STRING" id="345632.GPICK_11845"/>
<dbReference type="FunFam" id="3.40.50.20:FF:000010">
    <property type="entry name" value="Propionyl-CoA carboxylase subunit alpha"/>
    <property type="match status" value="1"/>
</dbReference>
<comment type="function">
    <text evidence="8">Catalyzes a 2-step reaction, involving the ATP-dependent carboxylation of the covalently attached biotin in the first step and the transfer of the carboxyl group to pyruvate in the second.</text>
</comment>
<evidence type="ECO:0000259" key="15">
    <source>
        <dbReference type="PROSITE" id="PS50979"/>
    </source>
</evidence>
<dbReference type="SMART" id="SM00878">
    <property type="entry name" value="Biotin_carb_C"/>
    <property type="match status" value="1"/>
</dbReference>
<proteinExistence type="predicted"/>
<keyword evidence="7 8" id="KW-0092">Biotin</keyword>
<dbReference type="InterPro" id="IPR005481">
    <property type="entry name" value="BC-like_N"/>
</dbReference>
<evidence type="ECO:0000259" key="13">
    <source>
        <dbReference type="PROSITE" id="PS50968"/>
    </source>
</evidence>
<feature type="modified residue" description="N6-carboxylysine" evidence="12">
    <location>
        <position position="714"/>
    </location>
</feature>
<dbReference type="SUPFAM" id="SSF51230">
    <property type="entry name" value="Single hybrid motif"/>
    <property type="match status" value="1"/>
</dbReference>
<dbReference type="FunFam" id="3.30.1490.20:FF:000018">
    <property type="entry name" value="Biotin carboxylase"/>
    <property type="match status" value="1"/>
</dbReference>
<dbReference type="GO" id="GO:0006094">
    <property type="term" value="P:gluconeogenesis"/>
    <property type="evidence" value="ECO:0007669"/>
    <property type="project" value="InterPro"/>
</dbReference>
<dbReference type="SUPFAM" id="SSF56059">
    <property type="entry name" value="Glutathione synthetase ATP-binding domain-like"/>
    <property type="match status" value="1"/>
</dbReference>
<dbReference type="SUPFAM" id="SSF51246">
    <property type="entry name" value="Rudiment single hybrid motif"/>
    <property type="match status" value="1"/>
</dbReference>
<evidence type="ECO:0000256" key="8">
    <source>
        <dbReference type="PIRNR" id="PIRNR001594"/>
    </source>
</evidence>
<dbReference type="PROSITE" id="PS50968">
    <property type="entry name" value="BIOTINYL_LIPOYL"/>
    <property type="match status" value="1"/>
</dbReference>
<dbReference type="InterPro" id="IPR003379">
    <property type="entry name" value="Carboxylase_cons_dom"/>
</dbReference>
<dbReference type="InterPro" id="IPR011054">
    <property type="entry name" value="Rudment_hybrid_motif"/>
</dbReference>
<sequence length="1148" mass="126826">MEKRQFRKVMAANRGEIAIRIFRACTELGISTVAIYSEEDKLSLHRYKADEAYQVGKGKSPIDAYLGIDEIIAVAKQHDVDAIHPGYGFLSENAEFAEKCEASGIVFIGPTAEMQRALGDKVAARKVAMAAGVTTVPGTEDPIEHEEEALIFAKNYGYPIIIKAAAGGGGRGMRVARSKKELLEGLVAARSEAKAAFGNPAVFLERYIENPKHIEVQVLGDTHGNLVHFFERDCSIQRRHQKVVEFAPALCLTQQAREEICTAALKIAGQVGYRNAGTVEFLLDQEGSFYFIEMNPRIQVEHTVTEMITGRNLVQAQILVAEGKKLSDPAINIPNQAAIDMRGYAIQCRITTEDPTNNFAPDFGTITTYRSSAGFGVRLDAGNAFTGSVITPHYDSLLVKVTSWGLTFDEAAHIMNRSLQEFRVRGVKTNIGFLENVITHPVFLSGKCDTSFIEKQPELLRIVEKKDRATKVLSFLGEVIVNGSPGITKPLKSVELLEARVPEVDLSTPRPTGSRDLLMTLGADGLSKRILEQKKLLITDTTMRDAHQSNLATRVRTYDLLKIAEPTSYLGAGLFSLECWGGATFDVSMRFLKEDPWQRLHKLSEAIPNILFQMLLRGSNAVGYTNYPDNVVQRFVEEASSSGIDIFRVFDSLNWTKGMAVAMEAVRKSGKICEAAICYTGDITDPTRTKYPLEYYVNMAKELERMGAHILAIKDMAGLLKPFAAYQLVKALKENIGIPVHLHTHDTSSNGSATLLMACQAGVDIVDAALSSLSGLTAQPNLNALVAALKGTEWDTQLDEEGLQKLANYWETVRDYYAPFESGLKNGTAEVYHHEIPGGQYSNYKPQVAGLGLLDRWEECKEMYHKVNLLFGDIVKVTPSSKVVGDMAMFLVKNNLDVQDVFTQGGELAFPESVVGMFKGMLGQPYQGWPEELQKIILKGEEPITCRPGELLEPVDFDEERLKVEEKVGHPVDDKALMSYILYPHVYPEFDRHRLDHSDTSVIPTPIFFYGLEPGQETSIEIEPGKTLIIKLNAIGKVHPDGTRHIFFELNGNARSVVVRDQSVQTDEAVREKADKGNAKHVGAPMPGKVLKLNVKAGDEVKAGDVLMVTEAMKMETNVKAREDGTVAEVKFKEGDKVEKEDLLIVMA</sequence>
<dbReference type="InterPro" id="IPR011761">
    <property type="entry name" value="ATP-grasp"/>
</dbReference>
<dbReference type="Pfam" id="PF00289">
    <property type="entry name" value="Biotin_carb_N"/>
    <property type="match status" value="1"/>
</dbReference>
<dbReference type="NCBIfam" id="NF006761">
    <property type="entry name" value="PRK09282.1"/>
    <property type="match status" value="1"/>
</dbReference>
<dbReference type="PROSITE" id="PS00866">
    <property type="entry name" value="CPSASE_1"/>
    <property type="match status" value="1"/>
</dbReference>
<feature type="domain" description="Lipoyl-binding" evidence="13">
    <location>
        <begin position="1073"/>
        <end position="1148"/>
    </location>
</feature>
<evidence type="ECO:0000256" key="4">
    <source>
        <dbReference type="ARBA" id="ARBA00022723"/>
    </source>
</evidence>
<dbReference type="InterPro" id="IPR005482">
    <property type="entry name" value="Biotin_COase_C"/>
</dbReference>
<dbReference type="Gene3D" id="3.20.20.70">
    <property type="entry name" value="Aldolase class I"/>
    <property type="match status" value="1"/>
</dbReference>
<dbReference type="InterPro" id="IPR000891">
    <property type="entry name" value="PYR_CT"/>
</dbReference>
<evidence type="ECO:0000256" key="2">
    <source>
        <dbReference type="ARBA" id="ARBA00013057"/>
    </source>
</evidence>
<evidence type="ECO:0000313" key="17">
    <source>
        <dbReference type="EMBL" id="AJE03953.1"/>
    </source>
</evidence>
<comment type="cofactor">
    <cofactor evidence="1 8">
        <name>biotin</name>
        <dbReference type="ChEBI" id="CHEBI:57586"/>
    </cofactor>
</comment>
<evidence type="ECO:0000256" key="10">
    <source>
        <dbReference type="PIRSR" id="PIRSR001594-2"/>
    </source>
</evidence>
<dbReference type="InterPro" id="IPR011764">
    <property type="entry name" value="Biotin_carboxylation_dom"/>
</dbReference>
<feature type="binding site" evidence="10">
    <location>
        <position position="240"/>
    </location>
    <ligand>
        <name>ATP</name>
        <dbReference type="ChEBI" id="CHEBI:30616"/>
    </ligand>
</feature>
<dbReference type="PROSITE" id="PS50979">
    <property type="entry name" value="BC"/>
    <property type="match status" value="1"/>
</dbReference>
<dbReference type="Pfam" id="PF00364">
    <property type="entry name" value="Biotin_lipoyl"/>
    <property type="match status" value="1"/>
</dbReference>
<dbReference type="SUPFAM" id="SSF52440">
    <property type="entry name" value="PreATP-grasp domain"/>
    <property type="match status" value="1"/>
</dbReference>
<feature type="binding site" evidence="10">
    <location>
        <position position="617"/>
    </location>
    <ligand>
        <name>substrate</name>
    </ligand>
</feature>
<dbReference type="Gene3D" id="3.30.470.20">
    <property type="entry name" value="ATP-grasp fold, B domain"/>
    <property type="match status" value="1"/>
</dbReference>
<dbReference type="AlphaFoldDB" id="A0A0B5BB11"/>
<dbReference type="FunFam" id="2.40.50.100:FF:000003">
    <property type="entry name" value="Acetyl-CoA carboxylase biotin carboxyl carrier protein"/>
    <property type="match status" value="1"/>
</dbReference>
<reference evidence="17 18" key="1">
    <citation type="journal article" date="2015" name="Genome Announc.">
        <title>Complete Genome of Geobacter pickeringii G13T, a Metal-Reducing Isolate from Sedimentary Kaolin Deposits.</title>
        <authorList>
            <person name="Badalamenti J.P."/>
            <person name="Bond D.R."/>
        </authorList>
    </citation>
    <scope>NUCLEOTIDE SEQUENCE [LARGE SCALE GENOMIC DNA]</scope>
    <source>
        <strain evidence="17 18">G13</strain>
    </source>
</reference>
<dbReference type="Pfam" id="PF02786">
    <property type="entry name" value="CPSase_L_D2"/>
    <property type="match status" value="1"/>
</dbReference>
<dbReference type="FunFam" id="3.30.470.20:FF:000012">
    <property type="entry name" value="Pyruvate carboxylase"/>
    <property type="match status" value="1"/>
</dbReference>
<dbReference type="SUPFAM" id="SSF89000">
    <property type="entry name" value="post-HMGL domain-like"/>
    <property type="match status" value="1"/>
</dbReference>
<dbReference type="InterPro" id="IPR013785">
    <property type="entry name" value="Aldolase_TIM"/>
</dbReference>
<evidence type="ECO:0000256" key="12">
    <source>
        <dbReference type="PIRSR" id="PIRSR001594-4"/>
    </source>
</evidence>
<dbReference type="GO" id="GO:0005524">
    <property type="term" value="F:ATP binding"/>
    <property type="evidence" value="ECO:0007669"/>
    <property type="project" value="UniProtKB-UniRule"/>
</dbReference>
<evidence type="ECO:0000256" key="6">
    <source>
        <dbReference type="ARBA" id="ARBA00022840"/>
    </source>
</evidence>
<feature type="binding site" evidence="11">
    <location>
        <position position="743"/>
    </location>
    <ligand>
        <name>Mn(2+)</name>
        <dbReference type="ChEBI" id="CHEBI:29035"/>
    </ligand>
</feature>
<feature type="binding site" evidence="10">
    <location>
        <position position="121"/>
    </location>
    <ligand>
        <name>ATP</name>
        <dbReference type="ChEBI" id="CHEBI:30616"/>
    </ligand>
</feature>
<dbReference type="GO" id="GO:0046872">
    <property type="term" value="F:metal ion binding"/>
    <property type="evidence" value="ECO:0007669"/>
    <property type="project" value="UniProtKB-KW"/>
</dbReference>
<dbReference type="PIRSF" id="PIRSF001594">
    <property type="entry name" value="Pyruv_carbox"/>
    <property type="match status" value="1"/>
</dbReference>
<dbReference type="InterPro" id="IPR055268">
    <property type="entry name" value="PCB-like"/>
</dbReference>
<dbReference type="Gene3D" id="3.10.600.10">
    <property type="entry name" value="pyruvate carboxylase f1077a mutant domain"/>
    <property type="match status" value="1"/>
</dbReference>
<dbReference type="SUPFAM" id="SSF51569">
    <property type="entry name" value="Aldolase"/>
    <property type="match status" value="1"/>
</dbReference>
<dbReference type="PROSITE" id="PS50991">
    <property type="entry name" value="PYR_CT"/>
    <property type="match status" value="1"/>
</dbReference>
<feature type="binding site" evidence="10">
    <location>
        <position position="205"/>
    </location>
    <ligand>
        <name>ATP</name>
        <dbReference type="ChEBI" id="CHEBI:30616"/>
    </ligand>
</feature>
<keyword evidence="4 11" id="KW-0479">Metal-binding</keyword>
<keyword evidence="17" id="KW-0670">Pyruvate</keyword>
<keyword evidence="5 8" id="KW-0547">Nucleotide-binding</keyword>
<accession>A0A0B5BB11</accession>
<evidence type="ECO:0000259" key="14">
    <source>
        <dbReference type="PROSITE" id="PS50975"/>
    </source>
</evidence>
<dbReference type="Gene3D" id="2.40.50.100">
    <property type="match status" value="1"/>
</dbReference>
<dbReference type="FunFam" id="3.20.20.70:FF:000033">
    <property type="entry name" value="Pyruvate carboxylase"/>
    <property type="match status" value="1"/>
</dbReference>
<dbReference type="RefSeq" id="WP_039743464.1">
    <property type="nucleotide sequence ID" value="NZ_CP009788.1"/>
</dbReference>
<dbReference type="PANTHER" id="PTHR43778">
    <property type="entry name" value="PYRUVATE CARBOXYLASE"/>
    <property type="match status" value="1"/>
</dbReference>
<dbReference type="PROSITE" id="PS00867">
    <property type="entry name" value="CPSASE_2"/>
    <property type="match status" value="1"/>
</dbReference>
<evidence type="ECO:0000313" key="18">
    <source>
        <dbReference type="Proteomes" id="UP000057609"/>
    </source>
</evidence>
<feature type="binding site" evidence="10">
    <location>
        <position position="878"/>
    </location>
    <ligand>
        <name>substrate</name>
    </ligand>
</feature>
<evidence type="ECO:0000259" key="16">
    <source>
        <dbReference type="PROSITE" id="PS50991"/>
    </source>
</evidence>
<dbReference type="GO" id="GO:0005737">
    <property type="term" value="C:cytoplasm"/>
    <property type="evidence" value="ECO:0007669"/>
    <property type="project" value="TreeGrafter"/>
</dbReference>
<dbReference type="KEGG" id="gpi:GPICK_11845"/>
<protein>
    <recommendedName>
        <fullName evidence="2 8">Pyruvate carboxylase</fullName>
        <ecNumber evidence="2 8">6.4.1.1</ecNumber>
    </recommendedName>
</protein>
<evidence type="ECO:0000256" key="5">
    <source>
        <dbReference type="ARBA" id="ARBA00022741"/>
    </source>
</evidence>
<dbReference type="CDD" id="cd07937">
    <property type="entry name" value="DRE_TIM_PC_TC_5S"/>
    <property type="match status" value="1"/>
</dbReference>
<gene>
    <name evidence="17" type="ORF">GPICK_11845</name>
</gene>
<dbReference type="NCBIfam" id="NF009554">
    <property type="entry name" value="PRK12999.1"/>
    <property type="match status" value="1"/>
</dbReference>
<dbReference type="EMBL" id="CP009788">
    <property type="protein sequence ID" value="AJE03953.1"/>
    <property type="molecule type" value="Genomic_DNA"/>
</dbReference>
<feature type="modified residue" description="N6-biotinyllysine" evidence="12">
    <location>
        <position position="1114"/>
    </location>
</feature>
<evidence type="ECO:0000256" key="3">
    <source>
        <dbReference type="ARBA" id="ARBA00022598"/>
    </source>
</evidence>